<dbReference type="SUPFAM" id="SSF53850">
    <property type="entry name" value="Periplasmic binding protein-like II"/>
    <property type="match status" value="1"/>
</dbReference>
<keyword evidence="7" id="KW-1185">Reference proteome</keyword>
<dbReference type="EMBL" id="BAEO01000047">
    <property type="protein sequence ID" value="GAC20102.1"/>
    <property type="molecule type" value="Genomic_DNA"/>
</dbReference>
<dbReference type="InterPro" id="IPR000847">
    <property type="entry name" value="LysR_HTH_N"/>
</dbReference>
<sequence>MINQIWLKTFCTLADMGHFTQTAEKLFMTQSGVSQHIQKLEKQLDSQLLAREGKSFSLTTKGQQLKQKGQMLLRDAEKLEALIKQDDPYSGRIKLASPGSIGLSLYPQLLELQQAHPGLCIDYTFAPNTRIEQDLVDNQLDLGLVTELSNRSHLISQKIAEEPLVLVTPASVKSLNWQTLIELGFISHPDAAHHGKQLLKENYPQFEHVEQFPHNGFSNQISLILEPVSKGLGFTVLPLFAATTYQRQDLIQIHGLPIPVSENLYLCANRHAINSNRINMIKLKIAEYLA</sequence>
<name>K6YPJ9_9ALTE</name>
<dbReference type="AlphaFoldDB" id="K6YPJ9"/>
<dbReference type="SUPFAM" id="SSF46785">
    <property type="entry name" value="Winged helix' DNA-binding domain"/>
    <property type="match status" value="1"/>
</dbReference>
<keyword evidence="3" id="KW-0238">DNA-binding</keyword>
<dbReference type="InterPro" id="IPR036388">
    <property type="entry name" value="WH-like_DNA-bd_sf"/>
</dbReference>
<dbReference type="InterPro" id="IPR005119">
    <property type="entry name" value="LysR_subst-bd"/>
</dbReference>
<evidence type="ECO:0000256" key="4">
    <source>
        <dbReference type="ARBA" id="ARBA00023163"/>
    </source>
</evidence>
<dbReference type="PANTHER" id="PTHR30126:SF99">
    <property type="entry name" value="TRANSCRIPTIONAL REGULATOR LYSR FAMILY"/>
    <property type="match status" value="1"/>
</dbReference>
<keyword evidence="4" id="KW-0804">Transcription</keyword>
<dbReference type="Pfam" id="PF00126">
    <property type="entry name" value="HTH_1"/>
    <property type="match status" value="1"/>
</dbReference>
<comment type="caution">
    <text evidence="6">The sequence shown here is derived from an EMBL/GenBank/DDBJ whole genome shotgun (WGS) entry which is preliminary data.</text>
</comment>
<dbReference type="RefSeq" id="WP_007621679.1">
    <property type="nucleotide sequence ID" value="NZ_BAEO01000047.1"/>
</dbReference>
<evidence type="ECO:0000256" key="1">
    <source>
        <dbReference type="ARBA" id="ARBA00009437"/>
    </source>
</evidence>
<dbReference type="CDD" id="cd05466">
    <property type="entry name" value="PBP2_LTTR_substrate"/>
    <property type="match status" value="1"/>
</dbReference>
<accession>K6YPJ9</accession>
<dbReference type="OrthoDB" id="5289754at2"/>
<reference evidence="6 7" key="1">
    <citation type="journal article" date="2017" name="Antonie Van Leeuwenhoek">
        <title>Rhizobium rhizosphaerae sp. nov., a novel species isolated from rice rhizosphere.</title>
        <authorList>
            <person name="Zhao J.J."/>
            <person name="Zhang J."/>
            <person name="Zhang R.J."/>
            <person name="Zhang C.W."/>
            <person name="Yin H.Q."/>
            <person name="Zhang X.X."/>
        </authorList>
    </citation>
    <scope>NUCLEOTIDE SEQUENCE [LARGE SCALE GENOMIC DNA]</scope>
    <source>
        <strain evidence="6 7">BSs20135</strain>
    </source>
</reference>
<dbReference type="InterPro" id="IPR036390">
    <property type="entry name" value="WH_DNA-bd_sf"/>
</dbReference>
<dbReference type="PRINTS" id="PR00039">
    <property type="entry name" value="HTHLYSR"/>
</dbReference>
<evidence type="ECO:0000259" key="5">
    <source>
        <dbReference type="PROSITE" id="PS50931"/>
    </source>
</evidence>
<protein>
    <submittedName>
        <fullName evidence="6">LysR family transcriptional regulator</fullName>
    </submittedName>
</protein>
<dbReference type="FunFam" id="1.10.10.10:FF:000001">
    <property type="entry name" value="LysR family transcriptional regulator"/>
    <property type="match status" value="1"/>
</dbReference>
<dbReference type="Proteomes" id="UP000006327">
    <property type="component" value="Unassembled WGS sequence"/>
</dbReference>
<gene>
    <name evidence="6" type="ORF">GARC_3143</name>
</gene>
<evidence type="ECO:0000256" key="3">
    <source>
        <dbReference type="ARBA" id="ARBA00023125"/>
    </source>
</evidence>
<dbReference type="GO" id="GO:0000976">
    <property type="term" value="F:transcription cis-regulatory region binding"/>
    <property type="evidence" value="ECO:0007669"/>
    <property type="project" value="TreeGrafter"/>
</dbReference>
<dbReference type="GO" id="GO:0003700">
    <property type="term" value="F:DNA-binding transcription factor activity"/>
    <property type="evidence" value="ECO:0007669"/>
    <property type="project" value="InterPro"/>
</dbReference>
<dbReference type="Gene3D" id="1.10.10.10">
    <property type="entry name" value="Winged helix-like DNA-binding domain superfamily/Winged helix DNA-binding domain"/>
    <property type="match status" value="1"/>
</dbReference>
<dbReference type="Pfam" id="PF03466">
    <property type="entry name" value="LysR_substrate"/>
    <property type="match status" value="1"/>
</dbReference>
<evidence type="ECO:0000313" key="7">
    <source>
        <dbReference type="Proteomes" id="UP000006327"/>
    </source>
</evidence>
<dbReference type="PROSITE" id="PS50931">
    <property type="entry name" value="HTH_LYSR"/>
    <property type="match status" value="1"/>
</dbReference>
<dbReference type="eggNOG" id="COG0583">
    <property type="taxonomic scope" value="Bacteria"/>
</dbReference>
<proteinExistence type="inferred from homology"/>
<feature type="domain" description="HTH lysR-type" evidence="5">
    <location>
        <begin position="2"/>
        <end position="59"/>
    </location>
</feature>
<dbReference type="PANTHER" id="PTHR30126">
    <property type="entry name" value="HTH-TYPE TRANSCRIPTIONAL REGULATOR"/>
    <property type="match status" value="1"/>
</dbReference>
<dbReference type="STRING" id="493475.GARC_3143"/>
<keyword evidence="2" id="KW-0805">Transcription regulation</keyword>
<evidence type="ECO:0000256" key="2">
    <source>
        <dbReference type="ARBA" id="ARBA00023015"/>
    </source>
</evidence>
<comment type="similarity">
    <text evidence="1">Belongs to the LysR transcriptional regulatory family.</text>
</comment>
<evidence type="ECO:0000313" key="6">
    <source>
        <dbReference type="EMBL" id="GAC20102.1"/>
    </source>
</evidence>
<organism evidence="6 7">
    <name type="scientific">Paraglaciecola arctica BSs20135</name>
    <dbReference type="NCBI Taxonomy" id="493475"/>
    <lineage>
        <taxon>Bacteria</taxon>
        <taxon>Pseudomonadati</taxon>
        <taxon>Pseudomonadota</taxon>
        <taxon>Gammaproteobacteria</taxon>
        <taxon>Alteromonadales</taxon>
        <taxon>Alteromonadaceae</taxon>
        <taxon>Paraglaciecola</taxon>
    </lineage>
</organism>
<dbReference type="Gene3D" id="3.40.190.10">
    <property type="entry name" value="Periplasmic binding protein-like II"/>
    <property type="match status" value="2"/>
</dbReference>